<dbReference type="OrthoDB" id="9616667at2759"/>
<accession>C4QZ92</accession>
<dbReference type="GeneID" id="8197478"/>
<dbReference type="HOGENOM" id="CLU_140672_1_0_1"/>
<keyword evidence="6" id="KW-1185">Reference proteome</keyword>
<dbReference type="EMBL" id="FN392319">
    <property type="protein sequence ID" value="CAY68566.1"/>
    <property type="molecule type" value="Genomic_DNA"/>
</dbReference>
<evidence type="ECO:0000256" key="3">
    <source>
        <dbReference type="ARBA" id="ARBA00023274"/>
    </source>
</evidence>
<dbReference type="InParanoid" id="C4QZ92"/>
<sequence>MRNIVLTNSGIAVGANKGHKVTPKAVAPQKRVAISQRTDFVRKLVREVTGLSPYERRIIELIRNSGEKRARKFAKKRLGTHTRAKAKLEEMQNVIQEAKRH</sequence>
<comment type="similarity">
    <text evidence="1 4">Belongs to the eukaryotic ribosomal protein eL36 family.</text>
</comment>
<dbReference type="AlphaFoldDB" id="C4QZ92"/>
<gene>
    <name evidence="5" type="ordered locus">PAS_FragB_0036</name>
</gene>
<dbReference type="eggNOG" id="KOG3452">
    <property type="taxonomic scope" value="Eukaryota"/>
</dbReference>
<name>C4QZ92_KOMPG</name>
<dbReference type="FunCoup" id="C4QZ92">
    <property type="interactions" value="909"/>
</dbReference>
<evidence type="ECO:0000256" key="2">
    <source>
        <dbReference type="ARBA" id="ARBA00022980"/>
    </source>
</evidence>
<dbReference type="GO" id="GO:0005840">
    <property type="term" value="C:ribosome"/>
    <property type="evidence" value="ECO:0007669"/>
    <property type="project" value="UniProtKB-KW"/>
</dbReference>
<dbReference type="Gene3D" id="1.10.10.1760">
    <property type="entry name" value="60S ribosomal protein L36"/>
    <property type="match status" value="1"/>
</dbReference>
<dbReference type="GO" id="GO:1990904">
    <property type="term" value="C:ribonucleoprotein complex"/>
    <property type="evidence" value="ECO:0007669"/>
    <property type="project" value="UniProtKB-KW"/>
</dbReference>
<dbReference type="OMA" id="WGINRGH"/>
<dbReference type="PANTHER" id="PTHR10114">
    <property type="entry name" value="60S RIBOSOMAL PROTEIN L36"/>
    <property type="match status" value="1"/>
</dbReference>
<dbReference type="RefSeq" id="XP_002490846.1">
    <property type="nucleotide sequence ID" value="XM_002490801.1"/>
</dbReference>
<dbReference type="PROSITE" id="PS01190">
    <property type="entry name" value="RIBOSOMAL_L36E"/>
    <property type="match status" value="1"/>
</dbReference>
<reference evidence="5 6" key="1">
    <citation type="journal article" date="2009" name="Nat. Biotechnol.">
        <title>Genome sequence of the recombinant protein production host Pichia pastoris.</title>
        <authorList>
            <person name="De Schutter K."/>
            <person name="Lin Y.C."/>
            <person name="Tiels P."/>
            <person name="Van Hecke A."/>
            <person name="Glinka S."/>
            <person name="Weber-Lehmann J."/>
            <person name="Rouze P."/>
            <person name="Van de Peer Y."/>
            <person name="Callewaert N."/>
        </authorList>
    </citation>
    <scope>NUCLEOTIDE SEQUENCE [LARGE SCALE GENOMIC DNA]</scope>
    <source>
        <strain evidence="6">GS115 / ATCC 20864</strain>
    </source>
</reference>
<dbReference type="GO" id="GO:0003735">
    <property type="term" value="F:structural constituent of ribosome"/>
    <property type="evidence" value="ECO:0007669"/>
    <property type="project" value="InterPro"/>
</dbReference>
<organism evidence="5 6">
    <name type="scientific">Komagataella phaffii (strain GS115 / ATCC 20864)</name>
    <name type="common">Yeast</name>
    <name type="synonym">Pichia pastoris</name>
    <dbReference type="NCBI Taxonomy" id="644223"/>
    <lineage>
        <taxon>Eukaryota</taxon>
        <taxon>Fungi</taxon>
        <taxon>Dikarya</taxon>
        <taxon>Ascomycota</taxon>
        <taxon>Saccharomycotina</taxon>
        <taxon>Pichiomycetes</taxon>
        <taxon>Pichiales</taxon>
        <taxon>Pichiaceae</taxon>
        <taxon>Komagataella</taxon>
    </lineage>
</organism>
<dbReference type="InterPro" id="IPR038097">
    <property type="entry name" value="Ribosomal_eL36_sf"/>
</dbReference>
<dbReference type="InterPro" id="IPR000509">
    <property type="entry name" value="Ribosomal_eL36"/>
</dbReference>
<dbReference type="GO" id="GO:0006412">
    <property type="term" value="P:translation"/>
    <property type="evidence" value="ECO:0007669"/>
    <property type="project" value="InterPro"/>
</dbReference>
<evidence type="ECO:0000256" key="1">
    <source>
        <dbReference type="ARBA" id="ARBA00006509"/>
    </source>
</evidence>
<keyword evidence="3 4" id="KW-0687">Ribonucleoprotein</keyword>
<dbReference type="STRING" id="644223.C4QZ92"/>
<dbReference type="Pfam" id="PF01158">
    <property type="entry name" value="Ribosomal_L36e"/>
    <property type="match status" value="1"/>
</dbReference>
<dbReference type="FunFam" id="1.10.10.1760:FF:000001">
    <property type="entry name" value="60S ribosomal protein L36"/>
    <property type="match status" value="1"/>
</dbReference>
<dbReference type="KEGG" id="ppa:PAS_FragB_0036"/>
<evidence type="ECO:0000313" key="5">
    <source>
        <dbReference type="EMBL" id="CAY68566.1"/>
    </source>
</evidence>
<keyword evidence="2 4" id="KW-0689">Ribosomal protein</keyword>
<evidence type="ECO:0000313" key="6">
    <source>
        <dbReference type="Proteomes" id="UP000000314"/>
    </source>
</evidence>
<dbReference type="SMR" id="C4QZ92"/>
<evidence type="ECO:0000256" key="4">
    <source>
        <dbReference type="RuleBase" id="RU000665"/>
    </source>
</evidence>
<protein>
    <recommendedName>
        <fullName evidence="4">60S ribosomal protein L36</fullName>
    </recommendedName>
</protein>
<dbReference type="Proteomes" id="UP000000314">
    <property type="component" value="Chromosome 1"/>
</dbReference>
<proteinExistence type="inferred from homology"/>